<evidence type="ECO:0000256" key="1">
    <source>
        <dbReference type="SAM" id="Coils"/>
    </source>
</evidence>
<keyword evidence="1" id="KW-0175">Coiled coil</keyword>
<reference evidence="5 6" key="1">
    <citation type="submission" date="2018-01" db="EMBL/GenBank/DDBJ databases">
        <title>Draft genome sequence of Paucibacter aquatile CR182 isolated from freshwater of the Nakdong River.</title>
        <authorList>
            <person name="Choi A."/>
            <person name="Chung E.J."/>
        </authorList>
    </citation>
    <scope>NUCLEOTIDE SEQUENCE [LARGE SCALE GENOMIC DNA]</scope>
    <source>
        <strain evidence="5 6">CR182</strain>
    </source>
</reference>
<comment type="caution">
    <text evidence="5">The sequence shown here is derived from an EMBL/GenBank/DDBJ whole genome shotgun (WGS) entry which is preliminary data.</text>
</comment>
<dbReference type="PANTHER" id="PTHR31005:SF8">
    <property type="entry name" value="DUF4139 DOMAIN-CONTAINING PROTEIN"/>
    <property type="match status" value="1"/>
</dbReference>
<proteinExistence type="predicted"/>
<protein>
    <recommendedName>
        <fullName evidence="7">Mucoidy inhibitor MuiA family protein</fullName>
    </recommendedName>
</protein>
<keyword evidence="6" id="KW-1185">Reference proteome</keyword>
<dbReference type="InterPro" id="IPR037291">
    <property type="entry name" value="DUF4139"/>
</dbReference>
<dbReference type="PANTHER" id="PTHR31005">
    <property type="entry name" value="DUF4139 DOMAIN-CONTAINING PROTEIN"/>
    <property type="match status" value="1"/>
</dbReference>
<dbReference type="InterPro" id="IPR011935">
    <property type="entry name" value="CHP02231"/>
</dbReference>
<feature type="signal peptide" evidence="2">
    <location>
        <begin position="1"/>
        <end position="22"/>
    </location>
</feature>
<keyword evidence="2" id="KW-0732">Signal</keyword>
<name>A0A2N8KY90_9BURK</name>
<dbReference type="InterPro" id="IPR025554">
    <property type="entry name" value="DUF4140"/>
</dbReference>
<evidence type="ECO:0008006" key="7">
    <source>
        <dbReference type="Google" id="ProtNLM"/>
    </source>
</evidence>
<feature type="chain" id="PRO_5014970675" description="Mucoidy inhibitor MuiA family protein" evidence="2">
    <location>
        <begin position="23"/>
        <end position="532"/>
    </location>
</feature>
<feature type="domain" description="DUF4140" evidence="4">
    <location>
        <begin position="32"/>
        <end position="127"/>
    </location>
</feature>
<dbReference type="NCBIfam" id="TIGR02231">
    <property type="entry name" value="mucoidy inhibitor MuiA family protein"/>
    <property type="match status" value="1"/>
</dbReference>
<dbReference type="RefSeq" id="WP_102768345.1">
    <property type="nucleotide sequence ID" value="NZ_POSP01000003.1"/>
</dbReference>
<dbReference type="AlphaFoldDB" id="A0A2N8KY90"/>
<feature type="domain" description="DUF4139" evidence="3">
    <location>
        <begin position="207"/>
        <end position="524"/>
    </location>
</feature>
<accession>A0A2N8KY90</accession>
<dbReference type="Pfam" id="PF13600">
    <property type="entry name" value="DUF4140"/>
    <property type="match status" value="1"/>
</dbReference>
<dbReference type="Proteomes" id="UP000235916">
    <property type="component" value="Unassembled WGS sequence"/>
</dbReference>
<evidence type="ECO:0000313" key="6">
    <source>
        <dbReference type="Proteomes" id="UP000235916"/>
    </source>
</evidence>
<evidence type="ECO:0000256" key="2">
    <source>
        <dbReference type="SAM" id="SignalP"/>
    </source>
</evidence>
<gene>
    <name evidence="5" type="ORF">C1O66_13430</name>
</gene>
<organism evidence="5 6">
    <name type="scientific">Kinneretia aquatilis</name>
    <dbReference type="NCBI Taxonomy" id="2070761"/>
    <lineage>
        <taxon>Bacteria</taxon>
        <taxon>Pseudomonadati</taxon>
        <taxon>Pseudomonadota</taxon>
        <taxon>Betaproteobacteria</taxon>
        <taxon>Burkholderiales</taxon>
        <taxon>Sphaerotilaceae</taxon>
        <taxon>Roseateles</taxon>
    </lineage>
</organism>
<evidence type="ECO:0000313" key="5">
    <source>
        <dbReference type="EMBL" id="PND38426.1"/>
    </source>
</evidence>
<dbReference type="EMBL" id="POSP01000003">
    <property type="protein sequence ID" value="PND38426.1"/>
    <property type="molecule type" value="Genomic_DNA"/>
</dbReference>
<dbReference type="Pfam" id="PF13598">
    <property type="entry name" value="DUF4139"/>
    <property type="match status" value="1"/>
</dbReference>
<evidence type="ECO:0000259" key="3">
    <source>
        <dbReference type="Pfam" id="PF13598"/>
    </source>
</evidence>
<evidence type="ECO:0000259" key="4">
    <source>
        <dbReference type="Pfam" id="PF13600"/>
    </source>
</evidence>
<feature type="coiled-coil region" evidence="1">
    <location>
        <begin position="161"/>
        <end position="188"/>
    </location>
</feature>
<sequence length="532" mass="58305">MKTSIASRLLGVLLPYAIAAQAAPASAPISQVLVYPGGATVQRTANVAAGARELVIHCLPARFEADSLQVQADAGIQIGEISIQTLDRVRVPECHSSPLDTRIRELEDQRASINAESEAQDLALGFLKSYGGAGDGKSAPAPITSTLEALKRGGQETWLRKHQLARRLQDLDEKLSPLQAERDRLIQANPQLRSVRINLAAARAGELRLSYRLNQAGWIPIYRAHLDTQGQQLRLERLAQVAQTSGEDWSGVQLRLSTSTPRSQSGLPPPYPWTLDILPPIAAQELQLTGSRMAAPLMAAPAPAFKSNRSADEAPALPSFDISTQQGEYAAEFEVPGRVSISSDGQRVSFALGSEKMTAQVFARVQPQQDRQAYLLAELNHPSGSWPAGALQLFRDGAFIGNSQLQLGSEEKLELFFGRDELLRVAVEPPQKDGAERGFIGSRNEQKIRRAYLVENLHRQPIQLQLIEPSPVAQHEDIKVQTQFNPQPSQQRWKQLPGVVAWQLQLAPGQSQRFTAEYLISTPKDARVSGLR</sequence>
<dbReference type="OrthoDB" id="9777444at2"/>